<dbReference type="InParanoid" id="A0A0C2WGF9"/>
<dbReference type="AlphaFoldDB" id="A0A0C2WGF9"/>
<dbReference type="EMBL" id="KN818480">
    <property type="protein sequence ID" value="KIL55716.1"/>
    <property type="molecule type" value="Genomic_DNA"/>
</dbReference>
<reference evidence="2 3" key="1">
    <citation type="submission" date="2014-04" db="EMBL/GenBank/DDBJ databases">
        <title>Evolutionary Origins and Diversification of the Mycorrhizal Mutualists.</title>
        <authorList>
            <consortium name="DOE Joint Genome Institute"/>
            <consortium name="Mycorrhizal Genomics Consortium"/>
            <person name="Kohler A."/>
            <person name="Kuo A."/>
            <person name="Nagy L.G."/>
            <person name="Floudas D."/>
            <person name="Copeland A."/>
            <person name="Barry K.W."/>
            <person name="Cichocki N."/>
            <person name="Veneault-Fourrey C."/>
            <person name="LaButti K."/>
            <person name="Lindquist E.A."/>
            <person name="Lipzen A."/>
            <person name="Lundell T."/>
            <person name="Morin E."/>
            <person name="Murat C."/>
            <person name="Riley R."/>
            <person name="Ohm R."/>
            <person name="Sun H."/>
            <person name="Tunlid A."/>
            <person name="Henrissat B."/>
            <person name="Grigoriev I.V."/>
            <person name="Hibbett D.S."/>
            <person name="Martin F."/>
        </authorList>
    </citation>
    <scope>NUCLEOTIDE SEQUENCE [LARGE SCALE GENOMIC DNA]</scope>
    <source>
        <strain evidence="2 3">Koide BX008</strain>
    </source>
</reference>
<gene>
    <name evidence="2" type="ORF">M378DRAFT_173397</name>
</gene>
<protein>
    <submittedName>
        <fullName evidence="2">Uncharacterized protein</fullName>
    </submittedName>
</protein>
<name>A0A0C2WGF9_AMAMK</name>
<evidence type="ECO:0000313" key="3">
    <source>
        <dbReference type="Proteomes" id="UP000054549"/>
    </source>
</evidence>
<organism evidence="2 3">
    <name type="scientific">Amanita muscaria (strain Koide BX008)</name>
    <dbReference type="NCBI Taxonomy" id="946122"/>
    <lineage>
        <taxon>Eukaryota</taxon>
        <taxon>Fungi</taxon>
        <taxon>Dikarya</taxon>
        <taxon>Basidiomycota</taxon>
        <taxon>Agaricomycotina</taxon>
        <taxon>Agaricomycetes</taxon>
        <taxon>Agaricomycetidae</taxon>
        <taxon>Agaricales</taxon>
        <taxon>Pluteineae</taxon>
        <taxon>Amanitaceae</taxon>
        <taxon>Amanita</taxon>
    </lineage>
</organism>
<keyword evidence="3" id="KW-1185">Reference proteome</keyword>
<evidence type="ECO:0000256" key="1">
    <source>
        <dbReference type="SAM" id="Coils"/>
    </source>
</evidence>
<proteinExistence type="predicted"/>
<dbReference type="OrthoDB" id="3028765at2759"/>
<feature type="coiled-coil region" evidence="1">
    <location>
        <begin position="86"/>
        <end position="183"/>
    </location>
</feature>
<accession>A0A0C2WGF9</accession>
<evidence type="ECO:0000313" key="2">
    <source>
        <dbReference type="EMBL" id="KIL55716.1"/>
    </source>
</evidence>
<dbReference type="Proteomes" id="UP000054549">
    <property type="component" value="Unassembled WGS sequence"/>
</dbReference>
<keyword evidence="1" id="KW-0175">Coiled coil</keyword>
<sequence length="447" mass="49167">MGLPLKSLCVVGFFGVVGLLGMKVVAPTRIAKFFWFRSLAQRQVITNGQQDNADRQIAGDPERATPVTGSILSLGEGPTSTGKITVQEIERLKASLEEMGQFLQEKDALKAQLNHLRKEMKDPEISTGKIQAEEIKRLQAKLEKQDQLLQDKTAALSSAEQLIHDLSATNQRQREEIMQMKTARHTSADSQISMLAPPTIVNKADSISVAEVVEVLKMLNAYIEQAASHIADSLTCRESSSEETEDALNELIDYIGPWLCNDLRSKSKESSTEPDHLHMQIALQTGLVNAANHIVNNGIPPSDGVTLSRTHSDTYATMSQSEAWETNRKYLTGIALKLITAVGGSSESEEALPPQLLDEIVKRSLALHKAVSEDASSMMELVTYTVPCNTNFDFSQMKDTEVGENETGHITQDTVICTTEMGLQCREWSVTRVIMKAKVVLASTLKE</sequence>
<dbReference type="HOGENOM" id="CLU_031481_0_0_1"/>